<feature type="domain" description="Major facilitator superfamily (MFS) profile" evidence="8">
    <location>
        <begin position="11"/>
        <end position="464"/>
    </location>
</feature>
<keyword evidence="5 7" id="KW-1133">Transmembrane helix</keyword>
<evidence type="ECO:0000256" key="5">
    <source>
        <dbReference type="ARBA" id="ARBA00022989"/>
    </source>
</evidence>
<feature type="transmembrane region" description="Helical" evidence="7">
    <location>
        <begin position="403"/>
        <end position="421"/>
    </location>
</feature>
<feature type="transmembrane region" description="Helical" evidence="7">
    <location>
        <begin position="268"/>
        <end position="287"/>
    </location>
</feature>
<dbReference type="InterPro" id="IPR036259">
    <property type="entry name" value="MFS_trans_sf"/>
</dbReference>
<evidence type="ECO:0000256" key="2">
    <source>
        <dbReference type="ARBA" id="ARBA00022448"/>
    </source>
</evidence>
<gene>
    <name evidence="9" type="ORF">H8B09_21955</name>
</gene>
<evidence type="ECO:0000313" key="9">
    <source>
        <dbReference type="EMBL" id="MBD3921447.1"/>
    </source>
</evidence>
<evidence type="ECO:0000313" key="10">
    <source>
        <dbReference type="Proteomes" id="UP000609346"/>
    </source>
</evidence>
<dbReference type="Gene3D" id="1.20.1250.20">
    <property type="entry name" value="MFS general substrate transporter like domains"/>
    <property type="match status" value="1"/>
</dbReference>
<keyword evidence="4 7" id="KW-0812">Transmembrane</keyword>
<keyword evidence="6 7" id="KW-0472">Membrane</keyword>
<proteinExistence type="predicted"/>
<accession>A0ABR8MZT1</accession>
<feature type="transmembrane region" description="Helical" evidence="7">
    <location>
        <begin position="139"/>
        <end position="162"/>
    </location>
</feature>
<dbReference type="Proteomes" id="UP000609346">
    <property type="component" value="Unassembled WGS sequence"/>
</dbReference>
<evidence type="ECO:0000256" key="3">
    <source>
        <dbReference type="ARBA" id="ARBA00022475"/>
    </source>
</evidence>
<dbReference type="PANTHER" id="PTHR42718">
    <property type="entry name" value="MAJOR FACILITATOR SUPERFAMILY MULTIDRUG TRANSPORTER MFSC"/>
    <property type="match status" value="1"/>
</dbReference>
<evidence type="ECO:0000256" key="4">
    <source>
        <dbReference type="ARBA" id="ARBA00022692"/>
    </source>
</evidence>
<dbReference type="InterPro" id="IPR020846">
    <property type="entry name" value="MFS_dom"/>
</dbReference>
<feature type="transmembrane region" description="Helical" evidence="7">
    <location>
        <begin position="198"/>
        <end position="218"/>
    </location>
</feature>
<feature type="transmembrane region" description="Helical" evidence="7">
    <location>
        <begin position="77"/>
        <end position="95"/>
    </location>
</feature>
<dbReference type="SUPFAM" id="SSF103473">
    <property type="entry name" value="MFS general substrate transporter"/>
    <property type="match status" value="1"/>
</dbReference>
<evidence type="ECO:0000256" key="1">
    <source>
        <dbReference type="ARBA" id="ARBA00004651"/>
    </source>
</evidence>
<evidence type="ECO:0000256" key="6">
    <source>
        <dbReference type="ARBA" id="ARBA00023136"/>
    </source>
</evidence>
<reference evidence="9 10" key="1">
    <citation type="submission" date="2020-09" db="EMBL/GenBank/DDBJ databases">
        <title>Paenibacillus sp. strain PR3 16S rRNA gene Genome sequencing and assembly.</title>
        <authorList>
            <person name="Kim J."/>
        </authorList>
    </citation>
    <scope>NUCLEOTIDE SEQUENCE [LARGE SCALE GENOMIC DNA]</scope>
    <source>
        <strain evidence="9 10">PR3</strain>
    </source>
</reference>
<keyword evidence="10" id="KW-1185">Reference proteome</keyword>
<dbReference type="PROSITE" id="PS50850">
    <property type="entry name" value="MFS"/>
    <property type="match status" value="1"/>
</dbReference>
<comment type="caution">
    <text evidence="9">The sequence shown here is derived from an EMBL/GenBank/DDBJ whole genome shotgun (WGS) entry which is preliminary data.</text>
</comment>
<dbReference type="Gene3D" id="1.20.1720.10">
    <property type="entry name" value="Multidrug resistance protein D"/>
    <property type="match status" value="1"/>
</dbReference>
<sequence>MNNSSRFKGLALLVLAFSQLIMALDYTIIFVSMPSLGEELGFSANHLQWVVSAYSLAFGGFLLIGGRLSDLMGRRKMFILAMSLFGLGSLLGGLADSQLMLIIARGLQGFGGALLSPATLSLIMSNFEEGAERNKAMGIWAAMGGVGMSLGLLLGGVLTSFIGWEATFFVNVPIALFTLLLAPAVLKESAVPSGRKHFDIAGTISVTAGMLLVVYYLIQSPVSGWLSAKTLPLVMIGAILLASFVVIEKRTKGPLINFRMFRNRNLTGAALIAFLFSASFGTLYYFLTLYTQNVLHFSAIQSGLTFLPLTLSAFLGAKLITPMLAKAGVSGTIASGMALGGIGFLLLTQLSASGNAWVVLPGTIIIGLGQAFVFTTMFIAGSTGVDPREQGVSSAVINTGQQIGGAIGLAVIMAIITATIGSDSTMETMSPSALNSSIHTAFIVSAVVTLIGIIVAFIALKRAGGASPEEGTVVVSH</sequence>
<dbReference type="Pfam" id="PF07690">
    <property type="entry name" value="MFS_1"/>
    <property type="match status" value="1"/>
</dbReference>
<dbReference type="PANTHER" id="PTHR42718:SF46">
    <property type="entry name" value="BLR6921 PROTEIN"/>
    <property type="match status" value="1"/>
</dbReference>
<feature type="transmembrane region" description="Helical" evidence="7">
    <location>
        <begin position="299"/>
        <end position="317"/>
    </location>
</feature>
<feature type="transmembrane region" description="Helical" evidence="7">
    <location>
        <begin position="356"/>
        <end position="382"/>
    </location>
</feature>
<evidence type="ECO:0000256" key="7">
    <source>
        <dbReference type="SAM" id="Phobius"/>
    </source>
</evidence>
<dbReference type="RefSeq" id="WP_191205754.1">
    <property type="nucleotide sequence ID" value="NZ_JACXZA010000006.1"/>
</dbReference>
<name>A0ABR8MZT1_9BACL</name>
<dbReference type="EMBL" id="JACXZA010000006">
    <property type="protein sequence ID" value="MBD3921447.1"/>
    <property type="molecule type" value="Genomic_DNA"/>
</dbReference>
<dbReference type="PROSITE" id="PS00216">
    <property type="entry name" value="SUGAR_TRANSPORT_1"/>
    <property type="match status" value="1"/>
</dbReference>
<feature type="transmembrane region" description="Helical" evidence="7">
    <location>
        <begin position="230"/>
        <end position="247"/>
    </location>
</feature>
<evidence type="ECO:0000259" key="8">
    <source>
        <dbReference type="PROSITE" id="PS50850"/>
    </source>
</evidence>
<dbReference type="CDD" id="cd17321">
    <property type="entry name" value="MFS_MMR_MDR_like"/>
    <property type="match status" value="1"/>
</dbReference>
<feature type="transmembrane region" description="Helical" evidence="7">
    <location>
        <begin position="168"/>
        <end position="186"/>
    </location>
</feature>
<comment type="subcellular location">
    <subcellularLocation>
        <location evidence="1">Cell membrane</location>
        <topology evidence="1">Multi-pass membrane protein</topology>
    </subcellularLocation>
</comment>
<feature type="transmembrane region" description="Helical" evidence="7">
    <location>
        <begin position="47"/>
        <end position="65"/>
    </location>
</feature>
<dbReference type="InterPro" id="IPR005829">
    <property type="entry name" value="Sugar_transporter_CS"/>
</dbReference>
<dbReference type="InterPro" id="IPR011701">
    <property type="entry name" value="MFS"/>
</dbReference>
<keyword evidence="2" id="KW-0813">Transport</keyword>
<protein>
    <submittedName>
        <fullName evidence="9">MFS transporter</fullName>
    </submittedName>
</protein>
<feature type="transmembrane region" description="Helical" evidence="7">
    <location>
        <begin position="329"/>
        <end position="350"/>
    </location>
</feature>
<organism evidence="9 10">
    <name type="scientific">Paenibacillus terricola</name>
    <dbReference type="NCBI Taxonomy" id="2763503"/>
    <lineage>
        <taxon>Bacteria</taxon>
        <taxon>Bacillati</taxon>
        <taxon>Bacillota</taxon>
        <taxon>Bacilli</taxon>
        <taxon>Bacillales</taxon>
        <taxon>Paenibacillaceae</taxon>
        <taxon>Paenibacillus</taxon>
    </lineage>
</organism>
<feature type="transmembrane region" description="Helical" evidence="7">
    <location>
        <begin position="107"/>
        <end position="127"/>
    </location>
</feature>
<feature type="transmembrane region" description="Helical" evidence="7">
    <location>
        <begin position="441"/>
        <end position="460"/>
    </location>
</feature>
<keyword evidence="3" id="KW-1003">Cell membrane</keyword>